<comment type="caution">
    <text evidence="2">The sequence shown here is derived from an EMBL/GenBank/DDBJ whole genome shotgun (WGS) entry which is preliminary data.</text>
</comment>
<dbReference type="AlphaFoldDB" id="A0A4Q4N4U1"/>
<name>A0A4Q4N4U1_ALTAL</name>
<evidence type="ECO:0000313" key="3">
    <source>
        <dbReference type="Proteomes" id="UP000291422"/>
    </source>
</evidence>
<sequence>MSAPASVWKSLKHIIYPSGRSNNMANDNSNWDGQAIELVKTSYLTPIITTLQNPDVGDLPKEVAIFGRFLEGLQHIIDSRKVYPLNKPDEVRENMVSHLSWFLQYLRDRQRNPAPSPDRFASSATYFYEFVKSFTTASPEEIEGLRQTYEHLSKGDKDEPRPVYTQRNVVSSGATSHQFIGTRQTNNTGNGLQINGNVRNLHDRGARNQS</sequence>
<evidence type="ECO:0000313" key="2">
    <source>
        <dbReference type="EMBL" id="RYN70605.1"/>
    </source>
</evidence>
<proteinExistence type="predicted"/>
<dbReference type="Proteomes" id="UP000291422">
    <property type="component" value="Unassembled WGS sequence"/>
</dbReference>
<evidence type="ECO:0000256" key="1">
    <source>
        <dbReference type="SAM" id="MobiDB-lite"/>
    </source>
</evidence>
<gene>
    <name evidence="2" type="ORF">AA0117_g10373</name>
</gene>
<reference evidence="3" key="1">
    <citation type="journal article" date="2019" name="bioRxiv">
        <title>Genomics, evolutionary history and diagnostics of the Alternaria alternata species group including apple and Asian pear pathotypes.</title>
        <authorList>
            <person name="Armitage A.D."/>
            <person name="Cockerton H.M."/>
            <person name="Sreenivasaprasad S."/>
            <person name="Woodhall J.W."/>
            <person name="Lane C.R."/>
            <person name="Harrison R.J."/>
            <person name="Clarkson J.P."/>
        </authorList>
    </citation>
    <scope>NUCLEOTIDE SEQUENCE [LARGE SCALE GENOMIC DNA]</scope>
    <source>
        <strain evidence="3">FERA 1177</strain>
    </source>
</reference>
<organism evidence="2 3">
    <name type="scientific">Alternaria alternata</name>
    <name type="common">Alternaria rot fungus</name>
    <name type="synonym">Torula alternata</name>
    <dbReference type="NCBI Taxonomy" id="5599"/>
    <lineage>
        <taxon>Eukaryota</taxon>
        <taxon>Fungi</taxon>
        <taxon>Dikarya</taxon>
        <taxon>Ascomycota</taxon>
        <taxon>Pezizomycotina</taxon>
        <taxon>Dothideomycetes</taxon>
        <taxon>Pleosporomycetidae</taxon>
        <taxon>Pleosporales</taxon>
        <taxon>Pleosporineae</taxon>
        <taxon>Pleosporaceae</taxon>
        <taxon>Alternaria</taxon>
        <taxon>Alternaria sect. Alternaria</taxon>
        <taxon>Alternaria alternata complex</taxon>
    </lineage>
</organism>
<feature type="compositionally biased region" description="Basic and acidic residues" evidence="1">
    <location>
        <begin position="200"/>
        <end position="210"/>
    </location>
</feature>
<protein>
    <submittedName>
        <fullName evidence="2">Uncharacterized protein</fullName>
    </submittedName>
</protein>
<feature type="compositionally biased region" description="Polar residues" evidence="1">
    <location>
        <begin position="171"/>
        <end position="198"/>
    </location>
</feature>
<dbReference type="EMBL" id="PDXD01000039">
    <property type="protein sequence ID" value="RYN70605.1"/>
    <property type="molecule type" value="Genomic_DNA"/>
</dbReference>
<feature type="region of interest" description="Disordered" evidence="1">
    <location>
        <begin position="171"/>
        <end position="210"/>
    </location>
</feature>
<accession>A0A4Q4N4U1</accession>